<accession>E9I0H4</accession>
<dbReference type="KEGG" id="dpx:DAPPUDRAFT_336857"/>
<reference evidence="2 3" key="1">
    <citation type="journal article" date="2011" name="Science">
        <title>The ecoresponsive genome of Daphnia pulex.</title>
        <authorList>
            <person name="Colbourne J.K."/>
            <person name="Pfrender M.E."/>
            <person name="Gilbert D."/>
            <person name="Thomas W.K."/>
            <person name="Tucker A."/>
            <person name="Oakley T.H."/>
            <person name="Tokishita S."/>
            <person name="Aerts A."/>
            <person name="Arnold G.J."/>
            <person name="Basu M.K."/>
            <person name="Bauer D.J."/>
            <person name="Caceres C.E."/>
            <person name="Carmel L."/>
            <person name="Casola C."/>
            <person name="Choi J.H."/>
            <person name="Detter J.C."/>
            <person name="Dong Q."/>
            <person name="Dusheyko S."/>
            <person name="Eads B.D."/>
            <person name="Frohlich T."/>
            <person name="Geiler-Samerotte K.A."/>
            <person name="Gerlach D."/>
            <person name="Hatcher P."/>
            <person name="Jogdeo S."/>
            <person name="Krijgsveld J."/>
            <person name="Kriventseva E.V."/>
            <person name="Kultz D."/>
            <person name="Laforsch C."/>
            <person name="Lindquist E."/>
            <person name="Lopez J."/>
            <person name="Manak J.R."/>
            <person name="Muller J."/>
            <person name="Pangilinan J."/>
            <person name="Patwardhan R.P."/>
            <person name="Pitluck S."/>
            <person name="Pritham E.J."/>
            <person name="Rechtsteiner A."/>
            <person name="Rho M."/>
            <person name="Rogozin I.B."/>
            <person name="Sakarya O."/>
            <person name="Salamov A."/>
            <person name="Schaack S."/>
            <person name="Shapiro H."/>
            <person name="Shiga Y."/>
            <person name="Skalitzky C."/>
            <person name="Smith Z."/>
            <person name="Souvorov A."/>
            <person name="Sung W."/>
            <person name="Tang Z."/>
            <person name="Tsuchiya D."/>
            <person name="Tu H."/>
            <person name="Vos H."/>
            <person name="Wang M."/>
            <person name="Wolf Y.I."/>
            <person name="Yamagata H."/>
            <person name="Yamada T."/>
            <person name="Ye Y."/>
            <person name="Shaw J.R."/>
            <person name="Andrews J."/>
            <person name="Crease T.J."/>
            <person name="Tang H."/>
            <person name="Lucas S.M."/>
            <person name="Robertson H.M."/>
            <person name="Bork P."/>
            <person name="Koonin E.V."/>
            <person name="Zdobnov E.M."/>
            <person name="Grigoriev I.V."/>
            <person name="Lynch M."/>
            <person name="Boore J.L."/>
        </authorList>
    </citation>
    <scope>NUCLEOTIDE SEQUENCE [LARGE SCALE GENOMIC DNA]</scope>
</reference>
<feature type="domain" description="SBNO alpha/beta" evidence="1">
    <location>
        <begin position="1"/>
        <end position="98"/>
    </location>
</feature>
<dbReference type="InParanoid" id="E9I0H4"/>
<evidence type="ECO:0000313" key="2">
    <source>
        <dbReference type="EMBL" id="EFX62507.1"/>
    </source>
</evidence>
<sequence length="105" mass="11641">MSWEAAEEKYSVLVGAKEGFNKSKQGRDVIQLVVNSAPHLGLGKGESQYKIYQPETGLQDTQLSLAKIKEEFNQIDHAKALAKAQQIWEKEFSSSATNVFPCAIL</sequence>
<protein>
    <recommendedName>
        <fullName evidence="1">SBNO alpha/beta domain-containing protein</fullName>
    </recommendedName>
</protein>
<dbReference type="Pfam" id="PF25373">
    <property type="entry name" value="SBNO"/>
    <property type="match status" value="1"/>
</dbReference>
<organism evidence="2 3">
    <name type="scientific">Daphnia pulex</name>
    <name type="common">Water flea</name>
    <dbReference type="NCBI Taxonomy" id="6669"/>
    <lineage>
        <taxon>Eukaryota</taxon>
        <taxon>Metazoa</taxon>
        <taxon>Ecdysozoa</taxon>
        <taxon>Arthropoda</taxon>
        <taxon>Crustacea</taxon>
        <taxon>Branchiopoda</taxon>
        <taxon>Diplostraca</taxon>
        <taxon>Cladocera</taxon>
        <taxon>Anomopoda</taxon>
        <taxon>Daphniidae</taxon>
        <taxon>Daphnia</taxon>
    </lineage>
</organism>
<name>E9I0H4_DAPPU</name>
<gene>
    <name evidence="2" type="ORF">DAPPUDRAFT_336857</name>
</gene>
<dbReference type="Proteomes" id="UP000000305">
    <property type="component" value="Unassembled WGS sequence"/>
</dbReference>
<dbReference type="EMBL" id="GL733541">
    <property type="protein sequence ID" value="EFX62507.1"/>
    <property type="molecule type" value="Genomic_DNA"/>
</dbReference>
<dbReference type="AlphaFoldDB" id="E9I0H4"/>
<keyword evidence="3" id="KW-1185">Reference proteome</keyword>
<evidence type="ECO:0000259" key="1">
    <source>
        <dbReference type="Pfam" id="PF25373"/>
    </source>
</evidence>
<dbReference type="InterPro" id="IPR057332">
    <property type="entry name" value="SBNO_a/b_dom"/>
</dbReference>
<dbReference type="HOGENOM" id="CLU_2239248_0_0_1"/>
<proteinExistence type="predicted"/>
<evidence type="ECO:0000313" key="3">
    <source>
        <dbReference type="Proteomes" id="UP000000305"/>
    </source>
</evidence>